<feature type="region of interest" description="Disordered" evidence="1">
    <location>
        <begin position="103"/>
        <end position="139"/>
    </location>
</feature>
<dbReference type="EMBL" id="KE524984">
    <property type="protein sequence ID" value="KFB39463.1"/>
    <property type="molecule type" value="Genomic_DNA"/>
</dbReference>
<dbReference type="AlphaFoldDB" id="A0A084VNB9"/>
<reference evidence="3" key="2">
    <citation type="submission" date="2020-05" db="UniProtKB">
        <authorList>
            <consortium name="EnsemblMetazoa"/>
        </authorList>
    </citation>
    <scope>IDENTIFICATION</scope>
</reference>
<evidence type="ECO:0000313" key="2">
    <source>
        <dbReference type="EMBL" id="KFB39463.1"/>
    </source>
</evidence>
<sequence>MSTQGSSDQIRRVRDIPTGVWTESFTATGNPSRKTNPIVGVSADLVHAPFGDDDEESCIHTHTHRHITFLAPVVIDTRAHVFRVDVAASLTYQRWQTVLGIPGRTPLDHPDRDDTIKVNKTPQHNNDDDGDDYGADAPLLPTAKLSLPVCSRPQRVRTGRR</sequence>
<name>A0A084VNB9_ANOSI</name>
<gene>
    <name evidence="2" type="ORF">ZHAS_00006956</name>
</gene>
<feature type="compositionally biased region" description="Basic and acidic residues" evidence="1">
    <location>
        <begin position="106"/>
        <end position="117"/>
    </location>
</feature>
<reference evidence="2 4" key="1">
    <citation type="journal article" date="2014" name="BMC Genomics">
        <title>Genome sequence of Anopheles sinensis provides insight into genetics basis of mosquito competence for malaria parasites.</title>
        <authorList>
            <person name="Zhou D."/>
            <person name="Zhang D."/>
            <person name="Ding G."/>
            <person name="Shi L."/>
            <person name="Hou Q."/>
            <person name="Ye Y."/>
            <person name="Xu Y."/>
            <person name="Zhou H."/>
            <person name="Xiong C."/>
            <person name="Li S."/>
            <person name="Yu J."/>
            <person name="Hong S."/>
            <person name="Yu X."/>
            <person name="Zou P."/>
            <person name="Chen C."/>
            <person name="Chang X."/>
            <person name="Wang W."/>
            <person name="Lv Y."/>
            <person name="Sun Y."/>
            <person name="Ma L."/>
            <person name="Shen B."/>
            <person name="Zhu C."/>
        </authorList>
    </citation>
    <scope>NUCLEOTIDE SEQUENCE [LARGE SCALE GENOMIC DNA]</scope>
</reference>
<evidence type="ECO:0000256" key="1">
    <source>
        <dbReference type="SAM" id="MobiDB-lite"/>
    </source>
</evidence>
<accession>A0A084VNB9</accession>
<evidence type="ECO:0000313" key="4">
    <source>
        <dbReference type="Proteomes" id="UP000030765"/>
    </source>
</evidence>
<keyword evidence="4" id="KW-1185">Reference proteome</keyword>
<dbReference type="VEuPathDB" id="VectorBase:ASIC006956"/>
<organism evidence="2">
    <name type="scientific">Anopheles sinensis</name>
    <name type="common">Mosquito</name>
    <dbReference type="NCBI Taxonomy" id="74873"/>
    <lineage>
        <taxon>Eukaryota</taxon>
        <taxon>Metazoa</taxon>
        <taxon>Ecdysozoa</taxon>
        <taxon>Arthropoda</taxon>
        <taxon>Hexapoda</taxon>
        <taxon>Insecta</taxon>
        <taxon>Pterygota</taxon>
        <taxon>Neoptera</taxon>
        <taxon>Endopterygota</taxon>
        <taxon>Diptera</taxon>
        <taxon>Nematocera</taxon>
        <taxon>Culicoidea</taxon>
        <taxon>Culicidae</taxon>
        <taxon>Anophelinae</taxon>
        <taxon>Anopheles</taxon>
    </lineage>
</organism>
<dbReference type="Proteomes" id="UP000030765">
    <property type="component" value="Unassembled WGS sequence"/>
</dbReference>
<dbReference type="EMBL" id="ATLV01014736">
    <property type="status" value="NOT_ANNOTATED_CDS"/>
    <property type="molecule type" value="Genomic_DNA"/>
</dbReference>
<protein>
    <submittedName>
        <fullName evidence="2 3">Uncharacterized protein</fullName>
    </submittedName>
</protein>
<proteinExistence type="predicted"/>
<evidence type="ECO:0000313" key="3">
    <source>
        <dbReference type="EnsemblMetazoa" id="ASIC006956-PA"/>
    </source>
</evidence>
<dbReference type="EnsemblMetazoa" id="ASIC006956-RA">
    <property type="protein sequence ID" value="ASIC006956-PA"/>
    <property type="gene ID" value="ASIC006956"/>
</dbReference>